<gene>
    <name evidence="1" type="ORF">J1N51_14105</name>
</gene>
<proteinExistence type="predicted"/>
<dbReference type="GO" id="GO:0016787">
    <property type="term" value="F:hydrolase activity"/>
    <property type="evidence" value="ECO:0007669"/>
    <property type="project" value="UniProtKB-KW"/>
</dbReference>
<protein>
    <submittedName>
        <fullName evidence="1">Alpha/beta hydrolase</fullName>
    </submittedName>
</protein>
<dbReference type="SUPFAM" id="SSF53474">
    <property type="entry name" value="alpha/beta-Hydrolases"/>
    <property type="match status" value="1"/>
</dbReference>
<dbReference type="Gene3D" id="3.40.50.1820">
    <property type="entry name" value="alpha/beta hydrolase"/>
    <property type="match status" value="1"/>
</dbReference>
<reference evidence="1" key="1">
    <citation type="submission" date="2021-03" db="EMBL/GenBank/DDBJ databases">
        <title>Description of Psychrosphaera ytuae sp. nov. isolated from deep sea sediment of South China Sea.</title>
        <authorList>
            <person name="Zhang J."/>
            <person name="Xu X.-D."/>
        </authorList>
    </citation>
    <scope>NUCLEOTIDE SEQUENCE</scope>
    <source>
        <strain evidence="1">MTZ26</strain>
    </source>
</reference>
<name>A0A975HK12_9GAMM</name>
<dbReference type="InterPro" id="IPR029058">
    <property type="entry name" value="AB_hydrolase_fold"/>
</dbReference>
<organism evidence="1 2">
    <name type="scientific">Psychrosphaera ytuae</name>
    <dbReference type="NCBI Taxonomy" id="2820710"/>
    <lineage>
        <taxon>Bacteria</taxon>
        <taxon>Pseudomonadati</taxon>
        <taxon>Pseudomonadota</taxon>
        <taxon>Gammaproteobacteria</taxon>
        <taxon>Alteromonadales</taxon>
        <taxon>Pseudoalteromonadaceae</taxon>
        <taxon>Psychrosphaera</taxon>
    </lineage>
</organism>
<keyword evidence="1" id="KW-0378">Hydrolase</keyword>
<dbReference type="KEGG" id="psym:J1N51_14105"/>
<sequence>MTQPKLLLLPGTQCNELLWQDLIPEISTRFTSKHWPIPNQDFGTVLAQLHQDLITMIQAQSGRVIVMGFSLGGYIVARYLAEYGKSLDEWLLQNPLLTRPAFVICSHTPTALPEKELEQRKRILTVLEKNDYAGVTAERVCQLLGQEQHNNAHIISTVQIMDRALGKTNLMHQMSFTGARIDTLSSINQMSRLFEIEFVCTHKDPLVNYEWLHQLGEGVHLSLLGEAGHMLPLEHPRLLGKWLKDQFA</sequence>
<accession>A0A975HK12</accession>
<dbReference type="Proteomes" id="UP000682739">
    <property type="component" value="Chromosome"/>
</dbReference>
<dbReference type="EMBL" id="CP072110">
    <property type="protein sequence ID" value="QTH63824.1"/>
    <property type="molecule type" value="Genomic_DNA"/>
</dbReference>
<dbReference type="RefSeq" id="WP_208831879.1">
    <property type="nucleotide sequence ID" value="NZ_CP072110.1"/>
</dbReference>
<keyword evidence="2" id="KW-1185">Reference proteome</keyword>
<evidence type="ECO:0000313" key="1">
    <source>
        <dbReference type="EMBL" id="QTH63824.1"/>
    </source>
</evidence>
<evidence type="ECO:0000313" key="2">
    <source>
        <dbReference type="Proteomes" id="UP000682739"/>
    </source>
</evidence>
<dbReference type="AlphaFoldDB" id="A0A975HK12"/>